<dbReference type="SUPFAM" id="SSF52266">
    <property type="entry name" value="SGNH hydrolase"/>
    <property type="match status" value="1"/>
</dbReference>
<reference evidence="3 4" key="1">
    <citation type="submission" date="2014-09" db="EMBL/GenBank/DDBJ databases">
        <authorList>
            <person name="Urmite Genomes Urmite Genomes"/>
        </authorList>
    </citation>
    <scope>NUCLEOTIDE SEQUENCE [LARGE SCALE GENOMIC DNA]</scope>
    <source>
        <strain evidence="3 4">ES2</strain>
    </source>
</reference>
<protein>
    <submittedName>
        <fullName evidence="3">Multifunctional acyl-CoA thioesterase I and protease I and lysophospholipase L1</fullName>
    </submittedName>
</protein>
<dbReference type="AlphaFoldDB" id="A0A098EIL2"/>
<dbReference type="InterPro" id="IPR013830">
    <property type="entry name" value="SGNH_hydro"/>
</dbReference>
<keyword evidence="1" id="KW-1133">Transmembrane helix</keyword>
<dbReference type="EMBL" id="CCXS01000001">
    <property type="protein sequence ID" value="CEG22134.1"/>
    <property type="molecule type" value="Genomic_DNA"/>
</dbReference>
<gene>
    <name evidence="3" type="ORF">BN1080_01055</name>
</gene>
<keyword evidence="3" id="KW-0645">Protease</keyword>
<evidence type="ECO:0000313" key="3">
    <source>
        <dbReference type="EMBL" id="CEG22134.1"/>
    </source>
</evidence>
<name>A0A098EIL2_9BACL</name>
<sequence length="248" mass="28093">MCNEKQLEKQEVDNMKKIKMFLGISVALNLAFIVMAGFFLAKQGGIGFVKEQWASLTSNQEFPDYYVQKKAIFESLDTEAPDKVFLGDSITDHGEFPEYFPDENVVNRGIAEDTSKGVLNRIDEIVDRHPKEVYIMIGINDIGAGSSPTAYEKNMRRIIEAFDLSETQLVLQSILPINNQDFNNELSNEKVDDFNQILVSLSKEYGVGYVDLQPEFQGENGQLEKDLTIDGIHLKGVGYDKWIKSLEY</sequence>
<dbReference type="Pfam" id="PF13472">
    <property type="entry name" value="Lipase_GDSL_2"/>
    <property type="match status" value="1"/>
</dbReference>
<dbReference type="PANTHER" id="PTHR30383:SF32">
    <property type="entry name" value="SGNH-HYDROLASE"/>
    <property type="match status" value="1"/>
</dbReference>
<dbReference type="STRING" id="1499687.BN1080_01055"/>
<keyword evidence="4" id="KW-1185">Reference proteome</keyword>
<accession>A0A098EIL2</accession>
<dbReference type="PANTHER" id="PTHR30383">
    <property type="entry name" value="THIOESTERASE 1/PROTEASE 1/LYSOPHOSPHOLIPASE L1"/>
    <property type="match status" value="1"/>
</dbReference>
<evidence type="ECO:0000259" key="2">
    <source>
        <dbReference type="Pfam" id="PF13472"/>
    </source>
</evidence>
<dbReference type="InterPro" id="IPR051532">
    <property type="entry name" value="Ester_Hydrolysis_Enzymes"/>
</dbReference>
<evidence type="ECO:0000256" key="1">
    <source>
        <dbReference type="SAM" id="Phobius"/>
    </source>
</evidence>
<keyword evidence="1" id="KW-0812">Transmembrane</keyword>
<keyword evidence="3" id="KW-0378">Hydrolase</keyword>
<organism evidence="3 4">
    <name type="scientific">Planococcus massiliensis</name>
    <dbReference type="NCBI Taxonomy" id="1499687"/>
    <lineage>
        <taxon>Bacteria</taxon>
        <taxon>Bacillati</taxon>
        <taxon>Bacillota</taxon>
        <taxon>Bacilli</taxon>
        <taxon>Bacillales</taxon>
        <taxon>Caryophanaceae</taxon>
        <taxon>Planococcus</taxon>
    </lineage>
</organism>
<dbReference type="InterPro" id="IPR036514">
    <property type="entry name" value="SGNH_hydro_sf"/>
</dbReference>
<dbReference type="Proteomes" id="UP000043699">
    <property type="component" value="Unassembled WGS sequence"/>
</dbReference>
<dbReference type="GO" id="GO:0008233">
    <property type="term" value="F:peptidase activity"/>
    <property type="evidence" value="ECO:0007669"/>
    <property type="project" value="UniProtKB-KW"/>
</dbReference>
<dbReference type="GO" id="GO:0004622">
    <property type="term" value="F:phosphatidylcholine lysophospholipase activity"/>
    <property type="evidence" value="ECO:0007669"/>
    <property type="project" value="TreeGrafter"/>
</dbReference>
<feature type="transmembrane region" description="Helical" evidence="1">
    <location>
        <begin position="21"/>
        <end position="41"/>
    </location>
</feature>
<dbReference type="Gene3D" id="3.40.50.1110">
    <property type="entry name" value="SGNH hydrolase"/>
    <property type="match status" value="1"/>
</dbReference>
<feature type="domain" description="SGNH hydrolase-type esterase" evidence="2">
    <location>
        <begin position="85"/>
        <end position="240"/>
    </location>
</feature>
<dbReference type="GO" id="GO:0006508">
    <property type="term" value="P:proteolysis"/>
    <property type="evidence" value="ECO:0007669"/>
    <property type="project" value="UniProtKB-KW"/>
</dbReference>
<proteinExistence type="predicted"/>
<evidence type="ECO:0000313" key="4">
    <source>
        <dbReference type="Proteomes" id="UP000043699"/>
    </source>
</evidence>
<keyword evidence="1" id="KW-0472">Membrane</keyword>